<dbReference type="GeneID" id="82151103"/>
<proteinExistence type="predicted"/>
<dbReference type="AlphaFoldDB" id="A0A4Z0V6U4"/>
<reference evidence="1 2" key="1">
    <citation type="submission" date="2019-02" db="EMBL/GenBank/DDBJ databases">
        <title>Isolation and identification of novel species under the genus Muribaculum.</title>
        <authorList>
            <person name="Miyake S."/>
            <person name="Ding Y."/>
            <person name="Low A."/>
            <person name="Soh M."/>
            <person name="Seedorf H."/>
        </authorList>
    </citation>
    <scope>NUCLEOTIDE SEQUENCE [LARGE SCALE GENOMIC DNA]</scope>
    <source>
        <strain evidence="1 2">TLL-A3</strain>
    </source>
</reference>
<sequence>MRLVQKGSEGGDCTAPYVVKLDRAYTAGELIAEILATRPGEWGTIIVWCGSMKESVDYRDGKTDGTIPELLGSMPVTGARASGGWSRMDYDIAVSEPAIDGGLAAGHILPAFRSDGSGIVRQGGIDWEQRTYETASRIMAAMVSSTERSMGFRAVAEMAKEKGFKTDAGCDVTDIELMAASSIEHARALIAVLRSEGADNDEP</sequence>
<dbReference type="RefSeq" id="WP_135472794.1">
    <property type="nucleotide sequence ID" value="NZ_CASJDB010000009.1"/>
</dbReference>
<comment type="caution">
    <text evidence="1">The sequence shown here is derived from an EMBL/GenBank/DDBJ whole genome shotgun (WGS) entry which is preliminary data.</text>
</comment>
<evidence type="ECO:0000313" key="2">
    <source>
        <dbReference type="Proteomes" id="UP000297635"/>
    </source>
</evidence>
<dbReference type="EMBL" id="SJSA01000002">
    <property type="protein sequence ID" value="TGG37115.1"/>
    <property type="molecule type" value="Genomic_DNA"/>
</dbReference>
<dbReference type="Proteomes" id="UP000297635">
    <property type="component" value="Unassembled WGS sequence"/>
</dbReference>
<protein>
    <submittedName>
        <fullName evidence="1">Uncharacterized protein</fullName>
    </submittedName>
</protein>
<gene>
    <name evidence="1" type="ORF">EZ315_15045</name>
</gene>
<name>A0A4Z0V6U4_9BACT</name>
<evidence type="ECO:0000313" key="1">
    <source>
        <dbReference type="EMBL" id="TGG37115.1"/>
    </source>
</evidence>
<keyword evidence="2" id="KW-1185">Reference proteome</keyword>
<organism evidence="1 2">
    <name type="scientific">Duncaniella freteri</name>
    <dbReference type="NCBI Taxonomy" id="2530391"/>
    <lineage>
        <taxon>Bacteria</taxon>
        <taxon>Pseudomonadati</taxon>
        <taxon>Bacteroidota</taxon>
        <taxon>Bacteroidia</taxon>
        <taxon>Bacteroidales</taxon>
        <taxon>Muribaculaceae</taxon>
        <taxon>Duncaniella</taxon>
    </lineage>
</organism>
<accession>A0A4Z0V6U4</accession>